<name>A0A316DP50_9FLAO</name>
<evidence type="ECO:0000256" key="1">
    <source>
        <dbReference type="SAM" id="SignalP"/>
    </source>
</evidence>
<keyword evidence="3" id="KW-1185">Reference proteome</keyword>
<evidence type="ECO:0000313" key="2">
    <source>
        <dbReference type="EMBL" id="PWK18929.1"/>
    </source>
</evidence>
<evidence type="ECO:0008006" key="4">
    <source>
        <dbReference type="Google" id="ProtNLM"/>
    </source>
</evidence>
<evidence type="ECO:0000313" key="3">
    <source>
        <dbReference type="Proteomes" id="UP000245430"/>
    </source>
</evidence>
<reference evidence="2 3" key="1">
    <citation type="submission" date="2018-05" db="EMBL/GenBank/DDBJ databases">
        <title>Genomic Encyclopedia of Archaeal and Bacterial Type Strains, Phase II (KMG-II): from individual species to whole genera.</title>
        <authorList>
            <person name="Goeker M."/>
        </authorList>
    </citation>
    <scope>NUCLEOTIDE SEQUENCE [LARGE SCALE GENOMIC DNA]</scope>
    <source>
        <strain evidence="2 3">DSM 22637</strain>
    </source>
</reference>
<feature type="chain" id="PRO_5016359275" description="Outer membrane lipoprotein-sorting protein" evidence="1">
    <location>
        <begin position="20"/>
        <end position="238"/>
    </location>
</feature>
<keyword evidence="1" id="KW-0732">Signal</keyword>
<dbReference type="Proteomes" id="UP000245430">
    <property type="component" value="Unassembled WGS sequence"/>
</dbReference>
<accession>A0A316DP50</accession>
<protein>
    <recommendedName>
        <fullName evidence="4">Outer membrane lipoprotein-sorting protein</fullName>
    </recommendedName>
</protein>
<dbReference type="AlphaFoldDB" id="A0A316DP50"/>
<proteinExistence type="predicted"/>
<organism evidence="2 3">
    <name type="scientific">Xanthomarina spongicola</name>
    <dbReference type="NCBI Taxonomy" id="570520"/>
    <lineage>
        <taxon>Bacteria</taxon>
        <taxon>Pseudomonadati</taxon>
        <taxon>Bacteroidota</taxon>
        <taxon>Flavobacteriia</taxon>
        <taxon>Flavobacteriales</taxon>
        <taxon>Flavobacteriaceae</taxon>
        <taxon>Xanthomarina</taxon>
    </lineage>
</organism>
<dbReference type="EMBL" id="QGGP01000003">
    <property type="protein sequence ID" value="PWK18929.1"/>
    <property type="molecule type" value="Genomic_DNA"/>
</dbReference>
<dbReference type="RefSeq" id="WP_109681943.1">
    <property type="nucleotide sequence ID" value="NZ_QGGP01000003.1"/>
</dbReference>
<sequence length="238" mass="26923">MKIKLAFLVVLLFNISAKAQDTAEHKQATNSITVEKVYENYLNAIGKKETLKEVKTINFKANVTVEGLPMSLTAEIKLKSPNKESVEMSDEGMGIISKQKFNGEDGYVEQQGVKTDLTEEQIKSKKGKHSIFPELYPGDIESTLEETTFLNGRDTYKIKIVKGDNISYKFYDTENHLLVRAEMESKSQGKSSMEISDYKEVNGILFPHKQKITAGMQIITMNYTDVIINENVTEEDFN</sequence>
<dbReference type="OrthoDB" id="128937at2"/>
<feature type="signal peptide" evidence="1">
    <location>
        <begin position="1"/>
        <end position="19"/>
    </location>
</feature>
<comment type="caution">
    <text evidence="2">The sequence shown here is derived from an EMBL/GenBank/DDBJ whole genome shotgun (WGS) entry which is preliminary data.</text>
</comment>
<dbReference type="Gene3D" id="2.50.20.10">
    <property type="entry name" value="Lipoprotein localisation LolA/LolB/LppX"/>
    <property type="match status" value="1"/>
</dbReference>
<gene>
    <name evidence="2" type="ORF">LX78_01403</name>
</gene>